<keyword evidence="1" id="KW-0812">Transmembrane</keyword>
<feature type="transmembrane region" description="Helical" evidence="1">
    <location>
        <begin position="233"/>
        <end position="251"/>
    </location>
</feature>
<proteinExistence type="predicted"/>
<keyword evidence="1" id="KW-0472">Membrane</keyword>
<reference evidence="2 3" key="1">
    <citation type="journal article" date="2016" name="Nat. Commun.">
        <title>Thousands of microbial genomes shed light on interconnected biogeochemical processes in an aquifer system.</title>
        <authorList>
            <person name="Anantharaman K."/>
            <person name="Brown C.T."/>
            <person name="Hug L.A."/>
            <person name="Sharon I."/>
            <person name="Castelle C.J."/>
            <person name="Probst A.J."/>
            <person name="Thomas B.C."/>
            <person name="Singh A."/>
            <person name="Wilkins M.J."/>
            <person name="Karaoz U."/>
            <person name="Brodie E.L."/>
            <person name="Williams K.H."/>
            <person name="Hubbard S.S."/>
            <person name="Banfield J.F."/>
        </authorList>
    </citation>
    <scope>NUCLEOTIDE SEQUENCE [LARGE SCALE GENOMIC DNA]</scope>
</reference>
<feature type="transmembrane region" description="Helical" evidence="1">
    <location>
        <begin position="99"/>
        <end position="116"/>
    </location>
</feature>
<evidence type="ECO:0000313" key="3">
    <source>
        <dbReference type="Proteomes" id="UP000177029"/>
    </source>
</evidence>
<organism evidence="2 3">
    <name type="scientific">Candidatus Wolfebacteria bacterium RIFCSPHIGHO2_01_FULL_48_22</name>
    <dbReference type="NCBI Taxonomy" id="1802555"/>
    <lineage>
        <taxon>Bacteria</taxon>
        <taxon>Candidatus Wolfeibacteriota</taxon>
    </lineage>
</organism>
<gene>
    <name evidence="2" type="ORF">A2755_01715</name>
</gene>
<feature type="transmembrane region" description="Helical" evidence="1">
    <location>
        <begin position="155"/>
        <end position="174"/>
    </location>
</feature>
<dbReference type="EMBL" id="MGIP01000014">
    <property type="protein sequence ID" value="OGM90902.1"/>
    <property type="molecule type" value="Genomic_DNA"/>
</dbReference>
<comment type="caution">
    <text evidence="2">The sequence shown here is derived from an EMBL/GenBank/DDBJ whole genome shotgun (WGS) entry which is preliminary data.</text>
</comment>
<evidence type="ECO:0000313" key="2">
    <source>
        <dbReference type="EMBL" id="OGM90902.1"/>
    </source>
</evidence>
<feature type="transmembrane region" description="Helical" evidence="1">
    <location>
        <begin position="7"/>
        <end position="24"/>
    </location>
</feature>
<feature type="transmembrane region" description="Helical" evidence="1">
    <location>
        <begin position="128"/>
        <end position="149"/>
    </location>
</feature>
<dbReference type="AlphaFoldDB" id="A0A1F8DR32"/>
<evidence type="ECO:0008006" key="4">
    <source>
        <dbReference type="Google" id="ProtNLM"/>
    </source>
</evidence>
<keyword evidence="1" id="KW-1133">Transmembrane helix</keyword>
<evidence type="ECO:0000256" key="1">
    <source>
        <dbReference type="SAM" id="Phobius"/>
    </source>
</evidence>
<dbReference type="STRING" id="1802555.A2755_01715"/>
<accession>A0A1F8DR32</accession>
<dbReference type="Proteomes" id="UP000177029">
    <property type="component" value="Unassembled WGS sequence"/>
</dbReference>
<feature type="transmembrane region" description="Helical" evidence="1">
    <location>
        <begin position="55"/>
        <end position="79"/>
    </location>
</feature>
<protein>
    <recommendedName>
        <fullName evidence="4">Lycopene cyclase domain-containing protein</fullName>
    </recommendedName>
</protein>
<feature type="transmembrane region" description="Helical" evidence="1">
    <location>
        <begin position="186"/>
        <end position="203"/>
    </location>
</feature>
<sequence length="256" mass="29941">MGKKGQLALFIGWPIFAALVSYYLNVSAMGSVVIFFVVPCVYLSFLLPGLIKKGIIFSFFPALAMITVSYIVHITQQWVIPVTAFPFRLFNIVPVEDPIGIFLVVYFIILFYEYFLEPHRKQKFWHIRMKYFAGIFLAAFLVFLIFYMFFPQNLLIPKFFFWMGFIAVFVPAIIELIRKPLLLPKFLSAGLYFAYFLFIFEIVGLKLNLWLFPANWYVGTVVLLGISIPFEEFLFWILLFAIGVLSYYEPFDDDEK</sequence>
<name>A0A1F8DR32_9BACT</name>
<feature type="transmembrane region" description="Helical" evidence="1">
    <location>
        <begin position="30"/>
        <end position="48"/>
    </location>
</feature>